<dbReference type="SUPFAM" id="SSF52172">
    <property type="entry name" value="CheY-like"/>
    <property type="match status" value="1"/>
</dbReference>
<evidence type="ECO:0000256" key="7">
    <source>
        <dbReference type="PROSITE-ProRule" id="PRU00169"/>
    </source>
</evidence>
<dbReference type="InterPro" id="IPR001789">
    <property type="entry name" value="Sig_transdc_resp-reg_receiver"/>
</dbReference>
<dbReference type="InterPro" id="IPR039420">
    <property type="entry name" value="WalR-like"/>
</dbReference>
<feature type="domain" description="OmpR/PhoB-type" evidence="10">
    <location>
        <begin position="126"/>
        <end position="224"/>
    </location>
</feature>
<dbReference type="CDD" id="cd17574">
    <property type="entry name" value="REC_OmpR"/>
    <property type="match status" value="1"/>
</dbReference>
<dbReference type="EMBL" id="CP001791">
    <property type="protein sequence ID" value="ADH98188.1"/>
    <property type="molecule type" value="Genomic_DNA"/>
</dbReference>
<dbReference type="HOGENOM" id="CLU_000445_30_4_9"/>
<dbReference type="CDD" id="cd00383">
    <property type="entry name" value="trans_reg_C"/>
    <property type="match status" value="1"/>
</dbReference>
<dbReference type="Pfam" id="PF00486">
    <property type="entry name" value="Trans_reg_C"/>
    <property type="match status" value="1"/>
</dbReference>
<evidence type="ECO:0000256" key="5">
    <source>
        <dbReference type="ARBA" id="ARBA00023125"/>
    </source>
</evidence>
<dbReference type="Gene3D" id="6.10.250.690">
    <property type="match status" value="1"/>
</dbReference>
<dbReference type="InterPro" id="IPR001867">
    <property type="entry name" value="OmpR/PhoB-type_DNA-bd"/>
</dbReference>
<reference evidence="11" key="1">
    <citation type="submission" date="2009-10" db="EMBL/GenBank/DDBJ databases">
        <title>Complete sequence of Bacillus selenitireducens MLS10.</title>
        <authorList>
            <consortium name="US DOE Joint Genome Institute"/>
            <person name="Lucas S."/>
            <person name="Copeland A."/>
            <person name="Lapidus A."/>
            <person name="Glavina del Rio T."/>
            <person name="Dalin E."/>
            <person name="Tice H."/>
            <person name="Bruce D."/>
            <person name="Goodwin L."/>
            <person name="Pitluck S."/>
            <person name="Sims D."/>
            <person name="Brettin T."/>
            <person name="Detter J.C."/>
            <person name="Han C."/>
            <person name="Larimer F."/>
            <person name="Land M."/>
            <person name="Hauser L."/>
            <person name="Kyrpides N."/>
            <person name="Ovchinnikova G."/>
            <person name="Stolz J."/>
        </authorList>
    </citation>
    <scope>NUCLEOTIDE SEQUENCE [LARGE SCALE GENOMIC DNA]</scope>
    <source>
        <strain evidence="11">MLS10</strain>
    </source>
</reference>
<dbReference type="PANTHER" id="PTHR48111">
    <property type="entry name" value="REGULATOR OF RPOS"/>
    <property type="match status" value="1"/>
</dbReference>
<dbReference type="PROSITE" id="PS51755">
    <property type="entry name" value="OMPR_PHOB"/>
    <property type="match status" value="1"/>
</dbReference>
<dbReference type="GO" id="GO:0005829">
    <property type="term" value="C:cytosol"/>
    <property type="evidence" value="ECO:0007669"/>
    <property type="project" value="TreeGrafter"/>
</dbReference>
<proteinExistence type="predicted"/>
<sequence length="228" mass="25747">MHVLIIEDDANIAELVSLYMEKEGWRVTIASDGEEGLSCYYDSEPDLLIVDIMLPEVNGLDICRDVRQDDRLVPILILTGKGETDDIVRGLDAGADDYLVKPFEPKELLARVKSLLRRSFPYAGSTTFFTAGNTSLSPEQHEWRINGELIAAAPREIRVLSLLVHCKGQTLSREQILDPVWGKDFDGDPRTVDVHMKRIREKLRTFESDWSLVTVRGVGYRIETGRSS</sequence>
<dbReference type="Pfam" id="PF00072">
    <property type="entry name" value="Response_reg"/>
    <property type="match status" value="1"/>
</dbReference>
<dbReference type="OrthoDB" id="9790442at2"/>
<protein>
    <submittedName>
        <fullName evidence="11">Two component transcriptional regulator, winged helix family</fullName>
    </submittedName>
</protein>
<dbReference type="InterPro" id="IPR036388">
    <property type="entry name" value="WH-like_DNA-bd_sf"/>
</dbReference>
<evidence type="ECO:0000256" key="8">
    <source>
        <dbReference type="PROSITE-ProRule" id="PRU01091"/>
    </source>
</evidence>
<evidence type="ECO:0000256" key="3">
    <source>
        <dbReference type="ARBA" id="ARBA00023012"/>
    </source>
</evidence>
<dbReference type="FunFam" id="3.40.50.2300:FF:000001">
    <property type="entry name" value="DNA-binding response regulator PhoB"/>
    <property type="match status" value="1"/>
</dbReference>
<keyword evidence="3" id="KW-0902">Two-component regulatory system</keyword>
<feature type="domain" description="Response regulatory" evidence="9">
    <location>
        <begin position="2"/>
        <end position="116"/>
    </location>
</feature>
<dbReference type="PANTHER" id="PTHR48111:SF1">
    <property type="entry name" value="TWO-COMPONENT RESPONSE REGULATOR ORR33"/>
    <property type="match status" value="1"/>
</dbReference>
<evidence type="ECO:0000256" key="1">
    <source>
        <dbReference type="ARBA" id="ARBA00004496"/>
    </source>
</evidence>
<dbReference type="Gene3D" id="1.10.10.10">
    <property type="entry name" value="Winged helix-like DNA-binding domain superfamily/Winged helix DNA-binding domain"/>
    <property type="match status" value="1"/>
</dbReference>
<accession>D6XYN0</accession>
<feature type="modified residue" description="4-aspartylphosphate" evidence="7">
    <location>
        <position position="51"/>
    </location>
</feature>
<keyword evidence="5 8" id="KW-0238">DNA-binding</keyword>
<dbReference type="SMART" id="SM00862">
    <property type="entry name" value="Trans_reg_C"/>
    <property type="match status" value="1"/>
</dbReference>
<evidence type="ECO:0000256" key="6">
    <source>
        <dbReference type="ARBA" id="ARBA00023163"/>
    </source>
</evidence>
<dbReference type="InterPro" id="IPR016032">
    <property type="entry name" value="Sig_transdc_resp-reg_C-effctor"/>
</dbReference>
<dbReference type="GO" id="GO:0006355">
    <property type="term" value="P:regulation of DNA-templated transcription"/>
    <property type="evidence" value="ECO:0007669"/>
    <property type="project" value="InterPro"/>
</dbReference>
<feature type="DNA-binding region" description="OmpR/PhoB-type" evidence="8">
    <location>
        <begin position="126"/>
        <end position="224"/>
    </location>
</feature>
<dbReference type="AlphaFoldDB" id="D6XYN0"/>
<keyword evidence="4" id="KW-0805">Transcription regulation</keyword>
<evidence type="ECO:0000256" key="2">
    <source>
        <dbReference type="ARBA" id="ARBA00022553"/>
    </source>
</evidence>
<dbReference type="SUPFAM" id="SSF46894">
    <property type="entry name" value="C-terminal effector domain of the bipartite response regulators"/>
    <property type="match status" value="1"/>
</dbReference>
<gene>
    <name evidence="11" type="ordered locus">Bsel_0653</name>
</gene>
<evidence type="ECO:0000259" key="9">
    <source>
        <dbReference type="PROSITE" id="PS50110"/>
    </source>
</evidence>
<dbReference type="GO" id="GO:0000156">
    <property type="term" value="F:phosphorelay response regulator activity"/>
    <property type="evidence" value="ECO:0007669"/>
    <property type="project" value="TreeGrafter"/>
</dbReference>
<dbReference type="SMART" id="SM00448">
    <property type="entry name" value="REC"/>
    <property type="match status" value="1"/>
</dbReference>
<dbReference type="RefSeq" id="WP_013171617.1">
    <property type="nucleotide sequence ID" value="NC_014219.1"/>
</dbReference>
<evidence type="ECO:0000313" key="11">
    <source>
        <dbReference type="EMBL" id="ADH98188.1"/>
    </source>
</evidence>
<dbReference type="GO" id="GO:0032993">
    <property type="term" value="C:protein-DNA complex"/>
    <property type="evidence" value="ECO:0007669"/>
    <property type="project" value="TreeGrafter"/>
</dbReference>
<name>D6XYN0_BACIE</name>
<evidence type="ECO:0000313" key="12">
    <source>
        <dbReference type="Proteomes" id="UP000000271"/>
    </source>
</evidence>
<dbReference type="GO" id="GO:0000976">
    <property type="term" value="F:transcription cis-regulatory region binding"/>
    <property type="evidence" value="ECO:0007669"/>
    <property type="project" value="TreeGrafter"/>
</dbReference>
<comment type="subcellular location">
    <subcellularLocation>
        <location evidence="1">Cytoplasm</location>
    </subcellularLocation>
</comment>
<dbReference type="InterPro" id="IPR011006">
    <property type="entry name" value="CheY-like_superfamily"/>
</dbReference>
<dbReference type="KEGG" id="bse:Bsel_0653"/>
<dbReference type="Gene3D" id="3.40.50.2300">
    <property type="match status" value="1"/>
</dbReference>
<dbReference type="PROSITE" id="PS50110">
    <property type="entry name" value="RESPONSE_REGULATORY"/>
    <property type="match status" value="1"/>
</dbReference>
<keyword evidence="2 7" id="KW-0597">Phosphoprotein</keyword>
<organism evidence="11 12">
    <name type="scientific">Bacillus selenitireducens (strain ATCC 700615 / DSM 15326 / MLS10)</name>
    <dbReference type="NCBI Taxonomy" id="439292"/>
    <lineage>
        <taxon>Bacteria</taxon>
        <taxon>Bacillati</taxon>
        <taxon>Bacillota</taxon>
        <taxon>Bacilli</taxon>
        <taxon>Bacillales</taxon>
        <taxon>Bacillaceae</taxon>
        <taxon>Salisediminibacterium</taxon>
    </lineage>
</organism>
<evidence type="ECO:0000259" key="10">
    <source>
        <dbReference type="PROSITE" id="PS51755"/>
    </source>
</evidence>
<dbReference type="STRING" id="439292.Bsel_0653"/>
<keyword evidence="6" id="KW-0804">Transcription</keyword>
<keyword evidence="12" id="KW-1185">Reference proteome</keyword>
<dbReference type="eggNOG" id="COG0745">
    <property type="taxonomic scope" value="Bacteria"/>
</dbReference>
<dbReference type="Proteomes" id="UP000000271">
    <property type="component" value="Chromosome"/>
</dbReference>
<evidence type="ECO:0000256" key="4">
    <source>
        <dbReference type="ARBA" id="ARBA00023015"/>
    </source>
</evidence>